<dbReference type="Pfam" id="PF01381">
    <property type="entry name" value="HTH_3"/>
    <property type="match status" value="1"/>
</dbReference>
<proteinExistence type="predicted"/>
<dbReference type="CDD" id="cd00093">
    <property type="entry name" value="HTH_XRE"/>
    <property type="match status" value="1"/>
</dbReference>
<dbReference type="GO" id="GO:0046132">
    <property type="term" value="P:pyrimidine ribonucleoside biosynthetic process"/>
    <property type="evidence" value="ECO:0007669"/>
    <property type="project" value="TreeGrafter"/>
</dbReference>
<sequence>MNTIGATIKKLRGAKGITQEELAEAVNISYQAVSKWENGGSPDLEMLPILANYFGVTIDELMGFKLAAYTNKERFIRLMADAGVLKRGKFEIKGTESDYFINTENFTTNIHLAKLGEFFADLIMEAHLDFDCIVGMAYHGISFAAATATILANKYGITVNYCSDRKVPDSRGRTICGHTLEDGERIVIVDDLINSGKTVAGRIENLKKIADIKVAALVAIVDRGDGASFMKEHYDAKTLTIITGEDITSAIERGIV</sequence>
<evidence type="ECO:0000313" key="3">
    <source>
        <dbReference type="Proteomes" id="UP000182360"/>
    </source>
</evidence>
<dbReference type="CDD" id="cd06223">
    <property type="entry name" value="PRTases_typeI"/>
    <property type="match status" value="1"/>
</dbReference>
<dbReference type="GO" id="GO:0006221">
    <property type="term" value="P:pyrimidine nucleotide biosynthetic process"/>
    <property type="evidence" value="ECO:0007669"/>
    <property type="project" value="TreeGrafter"/>
</dbReference>
<evidence type="ECO:0000259" key="1">
    <source>
        <dbReference type="PROSITE" id="PS50943"/>
    </source>
</evidence>
<dbReference type="Gene3D" id="1.10.260.40">
    <property type="entry name" value="lambda repressor-like DNA-binding domains"/>
    <property type="match status" value="1"/>
</dbReference>
<dbReference type="EMBL" id="FOFU01000002">
    <property type="protein sequence ID" value="SEQ12440.1"/>
    <property type="molecule type" value="Genomic_DNA"/>
</dbReference>
<dbReference type="Proteomes" id="UP000182360">
    <property type="component" value="Unassembled WGS sequence"/>
</dbReference>
<dbReference type="GO" id="GO:0004588">
    <property type="term" value="F:orotate phosphoribosyltransferase activity"/>
    <property type="evidence" value="ECO:0007669"/>
    <property type="project" value="TreeGrafter"/>
</dbReference>
<feature type="domain" description="HTH cro/C1-type" evidence="1">
    <location>
        <begin position="8"/>
        <end position="61"/>
    </location>
</feature>
<name>A0A1H9DG18_9SPIR</name>
<evidence type="ECO:0000313" key="2">
    <source>
        <dbReference type="EMBL" id="SEQ12440.1"/>
    </source>
</evidence>
<dbReference type="SUPFAM" id="SSF47413">
    <property type="entry name" value="lambda repressor-like DNA-binding domains"/>
    <property type="match status" value="1"/>
</dbReference>
<dbReference type="Gene3D" id="3.40.50.2020">
    <property type="match status" value="1"/>
</dbReference>
<dbReference type="Pfam" id="PF00156">
    <property type="entry name" value="Pribosyltran"/>
    <property type="match status" value="1"/>
</dbReference>
<organism evidence="2 3">
    <name type="scientific">Treponema bryantii</name>
    <dbReference type="NCBI Taxonomy" id="163"/>
    <lineage>
        <taxon>Bacteria</taxon>
        <taxon>Pseudomonadati</taxon>
        <taxon>Spirochaetota</taxon>
        <taxon>Spirochaetia</taxon>
        <taxon>Spirochaetales</taxon>
        <taxon>Treponemataceae</taxon>
        <taxon>Treponema</taxon>
    </lineage>
</organism>
<dbReference type="PANTHER" id="PTHR46683">
    <property type="entry name" value="OROTATE PHOSPHORIBOSYLTRANSFERASE 1-RELATED"/>
    <property type="match status" value="1"/>
</dbReference>
<dbReference type="PANTHER" id="PTHR46683:SF1">
    <property type="entry name" value="OROTATE PHOSPHORIBOSYLTRANSFERASE 1-RELATED"/>
    <property type="match status" value="1"/>
</dbReference>
<dbReference type="GO" id="GO:0003677">
    <property type="term" value="F:DNA binding"/>
    <property type="evidence" value="ECO:0007669"/>
    <property type="project" value="InterPro"/>
</dbReference>
<dbReference type="GO" id="GO:0006207">
    <property type="term" value="P:'de novo' pyrimidine nucleobase biosynthetic process"/>
    <property type="evidence" value="ECO:0007669"/>
    <property type="project" value="TreeGrafter"/>
</dbReference>
<dbReference type="SMART" id="SM00530">
    <property type="entry name" value="HTH_XRE"/>
    <property type="match status" value="1"/>
</dbReference>
<gene>
    <name evidence="2" type="ORF">SAMN04487977_102563</name>
</gene>
<dbReference type="GO" id="GO:0005737">
    <property type="term" value="C:cytoplasm"/>
    <property type="evidence" value="ECO:0007669"/>
    <property type="project" value="TreeGrafter"/>
</dbReference>
<protein>
    <submittedName>
        <fullName evidence="2">Orotate phosphoribosyltransferase</fullName>
    </submittedName>
</protein>
<dbReference type="RefSeq" id="WP_083379727.1">
    <property type="nucleotide sequence ID" value="NZ_FOFU01000002.1"/>
</dbReference>
<dbReference type="AlphaFoldDB" id="A0A1H9DG18"/>
<dbReference type="InterPro" id="IPR001387">
    <property type="entry name" value="Cro/C1-type_HTH"/>
</dbReference>
<keyword evidence="2" id="KW-0328">Glycosyltransferase</keyword>
<keyword evidence="2" id="KW-0808">Transferase</keyword>
<dbReference type="InterPro" id="IPR010982">
    <property type="entry name" value="Lambda_DNA-bd_dom_sf"/>
</dbReference>
<dbReference type="InterPro" id="IPR029057">
    <property type="entry name" value="PRTase-like"/>
</dbReference>
<dbReference type="InterPro" id="IPR000836">
    <property type="entry name" value="PRTase_dom"/>
</dbReference>
<dbReference type="SUPFAM" id="SSF53271">
    <property type="entry name" value="PRTase-like"/>
    <property type="match status" value="1"/>
</dbReference>
<dbReference type="PROSITE" id="PS50943">
    <property type="entry name" value="HTH_CROC1"/>
    <property type="match status" value="1"/>
</dbReference>
<dbReference type="OrthoDB" id="9812495at2"/>
<accession>A0A1H9DG18</accession>
<reference evidence="2 3" key="1">
    <citation type="submission" date="2016-10" db="EMBL/GenBank/DDBJ databases">
        <authorList>
            <person name="de Groot N.N."/>
        </authorList>
    </citation>
    <scope>NUCLEOTIDE SEQUENCE [LARGE SCALE GENOMIC DNA]</scope>
    <source>
        <strain evidence="2 3">B25</strain>
    </source>
</reference>
<keyword evidence="3" id="KW-1185">Reference proteome</keyword>